<evidence type="ECO:0000313" key="3">
    <source>
        <dbReference type="EMBL" id="OMJ29352.1"/>
    </source>
</evidence>
<dbReference type="Pfam" id="PF15249">
    <property type="entry name" value="GLTSCR1"/>
    <property type="match status" value="1"/>
</dbReference>
<feature type="compositionally biased region" description="Polar residues" evidence="1">
    <location>
        <begin position="275"/>
        <end position="288"/>
    </location>
</feature>
<protein>
    <recommendedName>
        <fullName evidence="2">GLTSCR protein conserved domain-containing protein</fullName>
    </recommendedName>
</protein>
<accession>A0A1R1YR40</accession>
<dbReference type="Proteomes" id="UP000187429">
    <property type="component" value="Unassembled WGS sequence"/>
</dbReference>
<sequence length="645" mass="72022">MHETISGNLPLQMPGKNTPLKIKPISSEITVSENADEIVGVLDIDGVAVEVVRRNDKTIYRLPGNMSVKDLDPNKRSHVIDEIQKLHLGSQKQPDFNPNTQSFYNIPNNLATNVYNPSGFQNPQSVPTFNYGYNYLPQNIQQLNNLPNPITSIPNLTNTFQNTQYIDSSIPIIPQTPLSSNINQAGLIAIKPRVLLPSTSLSSMTPKISNDPSNVPQATPKMPFGLAGYTTPIPEITPMNLQNLYPQISSENNGFSLNSQKNIPLPNNYISQISQHSNPNNQFKTPNQKITPKATKTKKSTKSLNINKKSSLSCDLNNGIKNKIDSASFNPYNIQVKLAPNNLNGNFHNPLNNNNNLKDMSTKLHYFPSINNYPQIPLINNQLSSGGFPISAKKITSNNIIKNERFKSFESSPGKHISSPVKQPNTAKQTQQMMYKTNGLFTSSSSPMHIKRTSNGTPKYPKNSNSLGYINKFKSKNLKPKQDSLKKHLKKASSERLINDINDIFDLGSGIKPADLISDNLSKPSNEYTEHCSNVKKRFESVLTADHSSLSRGNSTLQTPFRNLPDIIQRLLPYHVHAGVPITDDEVKNYHQFVSKSESVLISRISNIESRIKILQTTLDDKTELDVLHLCLEKERLEFHKGDKL</sequence>
<proteinExistence type="predicted"/>
<evidence type="ECO:0000259" key="2">
    <source>
        <dbReference type="Pfam" id="PF15249"/>
    </source>
</evidence>
<dbReference type="EMBL" id="LSSM01000305">
    <property type="protein sequence ID" value="OMJ29352.1"/>
    <property type="molecule type" value="Genomic_DNA"/>
</dbReference>
<evidence type="ECO:0000313" key="4">
    <source>
        <dbReference type="Proteomes" id="UP000187429"/>
    </source>
</evidence>
<name>A0A1R1YR40_9FUNG</name>
<dbReference type="InterPro" id="IPR015671">
    <property type="entry name" value="GSCR1_dom"/>
</dbReference>
<keyword evidence="4" id="KW-1185">Reference proteome</keyword>
<evidence type="ECO:0000256" key="1">
    <source>
        <dbReference type="SAM" id="MobiDB-lite"/>
    </source>
</evidence>
<comment type="caution">
    <text evidence="3">The sequence shown here is derived from an EMBL/GenBank/DDBJ whole genome shotgun (WGS) entry which is preliminary data.</text>
</comment>
<feature type="region of interest" description="Disordered" evidence="1">
    <location>
        <begin position="275"/>
        <end position="304"/>
    </location>
</feature>
<gene>
    <name evidence="3" type="ORF">AYI69_g1141</name>
</gene>
<reference evidence="4" key="1">
    <citation type="submission" date="2017-01" db="EMBL/GenBank/DDBJ databases">
        <authorList>
            <person name="Wang Y."/>
            <person name="White M."/>
            <person name="Kvist S."/>
            <person name="Moncalvo J.-M."/>
        </authorList>
    </citation>
    <scope>NUCLEOTIDE SEQUENCE [LARGE SCALE GENOMIC DNA]</scope>
    <source>
        <strain evidence="4">ID-206-W2</strain>
    </source>
</reference>
<dbReference type="OrthoDB" id="5565884at2759"/>
<feature type="domain" description="GLTSCR protein conserved" evidence="2">
    <location>
        <begin position="555"/>
        <end position="616"/>
    </location>
</feature>
<dbReference type="AlphaFoldDB" id="A0A1R1YR40"/>
<organism evidence="3 4">
    <name type="scientific">Smittium culicis</name>
    <dbReference type="NCBI Taxonomy" id="133412"/>
    <lineage>
        <taxon>Eukaryota</taxon>
        <taxon>Fungi</taxon>
        <taxon>Fungi incertae sedis</taxon>
        <taxon>Zoopagomycota</taxon>
        <taxon>Kickxellomycotina</taxon>
        <taxon>Harpellomycetes</taxon>
        <taxon>Harpellales</taxon>
        <taxon>Legeriomycetaceae</taxon>
        <taxon>Smittium</taxon>
    </lineage>
</organism>